<sequence length="222" mass="26093">MRFSMRKIIIRGAIVVVILLAGTGIFQWHNYQQKIEYRKEALLYFKEEDYSKTISYLEEALKRKSVFAREIDLDMTCYLAESHYQLKEYDKAEKIYNKLINNDSKNAQYYMLKGECVAKSGDAQGAVKVYEQGWNHTQDTDFLEKICEIYVEKQNYDKALKYVQKGIEQGGETKADFMYGKIVIYEKAEAYDKAYEAAKKYVELYPDDEAGKKEYTFLSTRI</sequence>
<proteinExistence type="predicted"/>
<gene>
    <name evidence="2" type="ORF">FYJ25_03475</name>
</gene>
<dbReference type="SUPFAM" id="SSF48452">
    <property type="entry name" value="TPR-like"/>
    <property type="match status" value="1"/>
</dbReference>
<comment type="caution">
    <text evidence="2">The sequence shown here is derived from an EMBL/GenBank/DDBJ whole genome shotgun (WGS) entry which is preliminary data.</text>
</comment>
<dbReference type="Pfam" id="PF14559">
    <property type="entry name" value="TPR_19"/>
    <property type="match status" value="1"/>
</dbReference>
<reference evidence="2 3" key="1">
    <citation type="submission" date="2019-08" db="EMBL/GenBank/DDBJ databases">
        <title>In-depth cultivation of the pig gut microbiome towards novel bacterial diversity and tailored functional studies.</title>
        <authorList>
            <person name="Wylensek D."/>
            <person name="Hitch T.C.A."/>
            <person name="Clavel T."/>
        </authorList>
    </citation>
    <scope>NUCLEOTIDE SEQUENCE [LARGE SCALE GENOMIC DNA]</scope>
    <source>
        <strain evidence="2 3">BSM-383-APC-4H</strain>
    </source>
</reference>
<dbReference type="InterPro" id="IPR011990">
    <property type="entry name" value="TPR-like_helical_dom_sf"/>
</dbReference>
<dbReference type="InterPro" id="IPR019734">
    <property type="entry name" value="TPR_rpt"/>
</dbReference>
<dbReference type="AlphaFoldDB" id="A0A6N7XXA0"/>
<dbReference type="Gene3D" id="1.25.40.10">
    <property type="entry name" value="Tetratricopeptide repeat domain"/>
    <property type="match status" value="2"/>
</dbReference>
<dbReference type="SMART" id="SM00028">
    <property type="entry name" value="TPR"/>
    <property type="match status" value="4"/>
</dbReference>
<organism evidence="2 3">
    <name type="scientific">Anaerobutyricum soehngenii</name>
    <dbReference type="NCBI Taxonomy" id="105843"/>
    <lineage>
        <taxon>Bacteria</taxon>
        <taxon>Bacillati</taxon>
        <taxon>Bacillota</taxon>
        <taxon>Clostridia</taxon>
        <taxon>Lachnospirales</taxon>
        <taxon>Lachnospiraceae</taxon>
        <taxon>Anaerobutyricum</taxon>
    </lineage>
</organism>
<keyword evidence="1" id="KW-1133">Transmembrane helix</keyword>
<evidence type="ECO:0000313" key="3">
    <source>
        <dbReference type="Proteomes" id="UP000433359"/>
    </source>
</evidence>
<dbReference type="Proteomes" id="UP000433359">
    <property type="component" value="Unassembled WGS sequence"/>
</dbReference>
<evidence type="ECO:0000313" key="2">
    <source>
        <dbReference type="EMBL" id="MSU81439.1"/>
    </source>
</evidence>
<dbReference type="Pfam" id="PF13432">
    <property type="entry name" value="TPR_16"/>
    <property type="match status" value="1"/>
</dbReference>
<name>A0A6N7XXA0_9FIRM</name>
<dbReference type="EMBL" id="VULP01000004">
    <property type="protein sequence ID" value="MSU81439.1"/>
    <property type="molecule type" value="Genomic_DNA"/>
</dbReference>
<accession>A0A6N7XXA0</accession>
<keyword evidence="1" id="KW-0472">Membrane</keyword>
<evidence type="ECO:0000256" key="1">
    <source>
        <dbReference type="SAM" id="Phobius"/>
    </source>
</evidence>
<feature type="transmembrane region" description="Helical" evidence="1">
    <location>
        <begin position="12"/>
        <end position="29"/>
    </location>
</feature>
<keyword evidence="1" id="KW-0812">Transmembrane</keyword>
<protein>
    <submittedName>
        <fullName evidence="2">Tetratricopeptide repeat protein</fullName>
    </submittedName>
</protein>